<comment type="caution">
    <text evidence="2">The sequence shown here is derived from an EMBL/GenBank/DDBJ whole genome shotgun (WGS) entry which is preliminary data.</text>
</comment>
<feature type="chain" id="PRO_5043640601" description="Secreted protein" evidence="1">
    <location>
        <begin position="29"/>
        <end position="78"/>
    </location>
</feature>
<keyword evidence="1" id="KW-0732">Signal</keyword>
<proteinExistence type="predicted"/>
<evidence type="ECO:0000256" key="1">
    <source>
        <dbReference type="SAM" id="SignalP"/>
    </source>
</evidence>
<evidence type="ECO:0008006" key="4">
    <source>
        <dbReference type="Google" id="ProtNLM"/>
    </source>
</evidence>
<protein>
    <recommendedName>
        <fullName evidence="4">Secreted protein</fullName>
    </recommendedName>
</protein>
<organism evidence="2 3">
    <name type="scientific">Lagenidium giganteum</name>
    <dbReference type="NCBI Taxonomy" id="4803"/>
    <lineage>
        <taxon>Eukaryota</taxon>
        <taxon>Sar</taxon>
        <taxon>Stramenopiles</taxon>
        <taxon>Oomycota</taxon>
        <taxon>Peronosporomycetes</taxon>
        <taxon>Pythiales</taxon>
        <taxon>Pythiaceae</taxon>
    </lineage>
</organism>
<dbReference type="AlphaFoldDB" id="A0AAV2YU17"/>
<dbReference type="EMBL" id="DAKRPA010000131">
    <property type="protein sequence ID" value="DAZ97590.1"/>
    <property type="molecule type" value="Genomic_DNA"/>
</dbReference>
<evidence type="ECO:0000313" key="3">
    <source>
        <dbReference type="Proteomes" id="UP001146120"/>
    </source>
</evidence>
<gene>
    <name evidence="2" type="ORF">N0F65_005562</name>
</gene>
<evidence type="ECO:0000313" key="2">
    <source>
        <dbReference type="EMBL" id="DAZ97590.1"/>
    </source>
</evidence>
<dbReference type="Proteomes" id="UP001146120">
    <property type="component" value="Unassembled WGS sequence"/>
</dbReference>
<keyword evidence="3" id="KW-1185">Reference proteome</keyword>
<accession>A0AAV2YU17</accession>
<reference evidence="2" key="1">
    <citation type="submission" date="2022-11" db="EMBL/GenBank/DDBJ databases">
        <authorList>
            <person name="Morgan W.R."/>
            <person name="Tartar A."/>
        </authorList>
    </citation>
    <scope>NUCLEOTIDE SEQUENCE</scope>
    <source>
        <strain evidence="2">ARSEF 373</strain>
    </source>
</reference>
<sequence>MNVLRSIGQAYFLLRLLCFSKATVRTLSHLPCQGIIDGSVLPIGCYLRAHLIDSPMKHQYFYGKLVTNAGLYGLVRVH</sequence>
<feature type="signal peptide" evidence="1">
    <location>
        <begin position="1"/>
        <end position="28"/>
    </location>
</feature>
<name>A0AAV2YU17_9STRA</name>
<reference evidence="2" key="2">
    <citation type="journal article" date="2023" name="Microbiol Resour">
        <title>Decontamination and Annotation of the Draft Genome Sequence of the Oomycete Lagenidium giganteum ARSEF 373.</title>
        <authorList>
            <person name="Morgan W.R."/>
            <person name="Tartar A."/>
        </authorList>
    </citation>
    <scope>NUCLEOTIDE SEQUENCE</scope>
    <source>
        <strain evidence="2">ARSEF 373</strain>
    </source>
</reference>